<feature type="region of interest" description="Disordered" evidence="5">
    <location>
        <begin position="516"/>
        <end position="557"/>
    </location>
</feature>
<organism evidence="7 8">
    <name type="scientific">Asterophora parasitica</name>
    <dbReference type="NCBI Taxonomy" id="117018"/>
    <lineage>
        <taxon>Eukaryota</taxon>
        <taxon>Fungi</taxon>
        <taxon>Dikarya</taxon>
        <taxon>Basidiomycota</taxon>
        <taxon>Agaricomycotina</taxon>
        <taxon>Agaricomycetes</taxon>
        <taxon>Agaricomycetidae</taxon>
        <taxon>Agaricales</taxon>
        <taxon>Tricholomatineae</taxon>
        <taxon>Lyophyllaceae</taxon>
        <taxon>Asterophora</taxon>
    </lineage>
</organism>
<dbReference type="SMART" id="SM00576">
    <property type="entry name" value="BTP"/>
    <property type="match status" value="1"/>
</dbReference>
<dbReference type="OrthoDB" id="436852at2759"/>
<dbReference type="InterPro" id="IPR009072">
    <property type="entry name" value="Histone-fold"/>
</dbReference>
<evidence type="ECO:0000256" key="4">
    <source>
        <dbReference type="ARBA" id="ARBA00023242"/>
    </source>
</evidence>
<feature type="compositionally biased region" description="Low complexity" evidence="5">
    <location>
        <begin position="158"/>
        <end position="168"/>
    </location>
</feature>
<keyword evidence="8" id="KW-1185">Reference proteome</keyword>
<keyword evidence="3" id="KW-0804">Transcription</keyword>
<evidence type="ECO:0000259" key="6">
    <source>
        <dbReference type="SMART" id="SM00576"/>
    </source>
</evidence>
<reference evidence="7" key="1">
    <citation type="submission" date="2020-07" db="EMBL/GenBank/DDBJ databases">
        <authorList>
            <person name="Nieuwenhuis M."/>
            <person name="Van De Peppel L.J.J."/>
        </authorList>
    </citation>
    <scope>NUCLEOTIDE SEQUENCE</scope>
    <source>
        <strain evidence="7">AP01</strain>
        <tissue evidence="7">Mycelium</tissue>
    </source>
</reference>
<keyword evidence="2" id="KW-0805">Transcription regulation</keyword>
<comment type="subcellular location">
    <subcellularLocation>
        <location evidence="1">Nucleus</location>
    </subcellularLocation>
</comment>
<sequence>MDAASTKLLETATHRTLHAHAFSRSSTQASLVLTDLLSRYLALLAATCAKYAQHAGRTDISVHDAVGALDEMGVGLDELNDYVAGEGREFARYAIWSGRRVEDLNEFKAQLHDGLGRDRDDAIPLVYAPYEEELSDDQEISDNDDQDESVSVSIIPETTRTPPRISVSTPPPPTLPLSPPLSPRHASPSPRKRPRKATWQPPDHIPDFLPPFPKPIHEEPSPAPDAFGFGTPNPPTPTPVSAAPSPIPVPGPSTDVGLGTIANGIKPPPQTPGTAVAAAVTSTSASDYLVQVPYSQSTLAQVAEWHLPAAPPHPGSSTAASSSSRLKISTNGATAPANRPVLPTPQTEPSLLAAYHHILTHPPPPFHGPSSNPTASSNAAATARHKVAMALLAQTQDNPRWEPADTLFAGPAPCPPRGGGSVGPTWPMAVDELMDGKGKDKDDKFKFPGTLPRAVVAHERLAGLVSMQGSRIPELARAVLPPTVLSRTTRLSHPPPLQRGPKLLVYGGGVPAPWNANALPPADAPPGTPALSKPKDKDKEREERDEPKEKPALPDARLYATWEVESKDFRVPLVVRRGRVGSVQHGVGKGKAVARERV</sequence>
<feature type="compositionally biased region" description="Pro residues" evidence="5">
    <location>
        <begin position="169"/>
        <end position="182"/>
    </location>
</feature>
<reference evidence="7" key="2">
    <citation type="submission" date="2021-10" db="EMBL/GenBank/DDBJ databases">
        <title>Phylogenomics reveals ancestral predisposition of the termite-cultivated fungus Termitomyces towards a domesticated lifestyle.</title>
        <authorList>
            <person name="Auxier B."/>
            <person name="Grum-Grzhimaylo A."/>
            <person name="Cardenas M.E."/>
            <person name="Lodge J.D."/>
            <person name="Laessoe T."/>
            <person name="Pedersen O."/>
            <person name="Smith M.E."/>
            <person name="Kuyper T.W."/>
            <person name="Franco-Molano E.A."/>
            <person name="Baroni T.J."/>
            <person name="Aanen D.K."/>
        </authorList>
    </citation>
    <scope>NUCLEOTIDE SEQUENCE</scope>
    <source>
        <strain evidence="7">AP01</strain>
        <tissue evidence="7">Mycelium</tissue>
    </source>
</reference>
<evidence type="ECO:0000256" key="1">
    <source>
        <dbReference type="ARBA" id="ARBA00004123"/>
    </source>
</evidence>
<feature type="compositionally biased region" description="Acidic residues" evidence="5">
    <location>
        <begin position="133"/>
        <end position="148"/>
    </location>
</feature>
<dbReference type="EMBL" id="JABCKV010000357">
    <property type="protein sequence ID" value="KAG5641226.1"/>
    <property type="molecule type" value="Genomic_DNA"/>
</dbReference>
<feature type="domain" description="Bromodomain associated" evidence="6">
    <location>
        <begin position="2"/>
        <end position="78"/>
    </location>
</feature>
<keyword evidence="4" id="KW-0539">Nucleus</keyword>
<feature type="compositionally biased region" description="Basic and acidic residues" evidence="5">
    <location>
        <begin position="533"/>
        <end position="552"/>
    </location>
</feature>
<protein>
    <recommendedName>
        <fullName evidence="6">Bromodomain associated domain-containing protein</fullName>
    </recommendedName>
</protein>
<feature type="region of interest" description="Disordered" evidence="5">
    <location>
        <begin position="309"/>
        <end position="342"/>
    </location>
</feature>
<dbReference type="GO" id="GO:0046982">
    <property type="term" value="F:protein heterodimerization activity"/>
    <property type="evidence" value="ECO:0007669"/>
    <property type="project" value="InterPro"/>
</dbReference>
<dbReference type="Proteomes" id="UP000775547">
    <property type="component" value="Unassembled WGS sequence"/>
</dbReference>
<name>A0A9P7G1G1_9AGAR</name>
<gene>
    <name evidence="7" type="ORF">DXG03_005692</name>
</gene>
<evidence type="ECO:0000256" key="3">
    <source>
        <dbReference type="ARBA" id="ARBA00023163"/>
    </source>
</evidence>
<dbReference type="AlphaFoldDB" id="A0A9P7G1G1"/>
<dbReference type="GO" id="GO:0005634">
    <property type="term" value="C:nucleus"/>
    <property type="evidence" value="ECO:0007669"/>
    <property type="project" value="UniProtKB-SubCell"/>
</dbReference>
<feature type="region of interest" description="Disordered" evidence="5">
    <location>
        <begin position="133"/>
        <end position="248"/>
    </location>
</feature>
<dbReference type="InterPro" id="IPR006565">
    <property type="entry name" value="BTP"/>
</dbReference>
<dbReference type="Pfam" id="PF07524">
    <property type="entry name" value="Bromo_TP"/>
    <property type="match status" value="1"/>
</dbReference>
<accession>A0A9P7G1G1</accession>
<comment type="caution">
    <text evidence="7">The sequence shown here is derived from an EMBL/GenBank/DDBJ whole genome shotgun (WGS) entry which is preliminary data.</text>
</comment>
<evidence type="ECO:0000256" key="2">
    <source>
        <dbReference type="ARBA" id="ARBA00023015"/>
    </source>
</evidence>
<dbReference type="CDD" id="cd00076">
    <property type="entry name" value="HFD_SF"/>
    <property type="match status" value="1"/>
</dbReference>
<evidence type="ECO:0000313" key="7">
    <source>
        <dbReference type="EMBL" id="KAG5641226.1"/>
    </source>
</evidence>
<evidence type="ECO:0000256" key="5">
    <source>
        <dbReference type="SAM" id="MobiDB-lite"/>
    </source>
</evidence>
<feature type="compositionally biased region" description="Low complexity" evidence="5">
    <location>
        <begin position="315"/>
        <end position="324"/>
    </location>
</feature>
<evidence type="ECO:0000313" key="8">
    <source>
        <dbReference type="Proteomes" id="UP000775547"/>
    </source>
</evidence>
<dbReference type="Gene3D" id="1.10.20.10">
    <property type="entry name" value="Histone, subunit A"/>
    <property type="match status" value="1"/>
</dbReference>
<proteinExistence type="predicted"/>